<sequence length="323" mass="34765">MLNPTTSIKIIGDEIDKRNYNHDVVASDKLEIPLPSKEGLEKERLPGNITPLEKEQEIIAVTTVLRDLCHPGASNSDKVGLEETIPPRDVAFLKKENLKIIKVSEALRGLRKTLMATILPATAVVVAAIATVLTGGATSPFLILACVQLAVALGDIGCEYYNFKQSKSGKDELSTGNDCLAFLVNKIFVLLKLPEKQAAIASAVISVIIRGILAFLPSFSLFSVPSTVGGLATAALNVLNYALKCTQIVTEGCDAGREASLAQAAAKCQAEIECAQREEEANRLKRAERAESNSELIETLLGACHHILKEASATRRHRAYTYA</sequence>
<name>A0A2U8I4B3_9GAMM</name>
<dbReference type="Proteomes" id="UP000261875">
    <property type="component" value="Chromosome"/>
</dbReference>
<dbReference type="KEGG" id="fsm:CCS41_05040"/>
<feature type="transmembrane region" description="Helical" evidence="1">
    <location>
        <begin position="141"/>
        <end position="161"/>
    </location>
</feature>
<dbReference type="STRING" id="1878942.GCA_900128755_01221"/>
<dbReference type="AlphaFoldDB" id="A0A2U8I4B3"/>
<accession>A0A2U8I4B3</accession>
<protein>
    <submittedName>
        <fullName evidence="2">Uncharacterized protein</fullName>
    </submittedName>
</protein>
<evidence type="ECO:0000313" key="2">
    <source>
        <dbReference type="EMBL" id="AWK13990.1"/>
    </source>
</evidence>
<dbReference type="EMBL" id="CP021659">
    <property type="protein sequence ID" value="AWK13990.1"/>
    <property type="molecule type" value="Genomic_DNA"/>
</dbReference>
<keyword evidence="1" id="KW-1133">Transmembrane helix</keyword>
<keyword evidence="1" id="KW-0472">Membrane</keyword>
<dbReference type="RefSeq" id="WP_072550227.1">
    <property type="nucleotide sequence ID" value="NZ_CP021659.1"/>
</dbReference>
<feature type="transmembrane region" description="Helical" evidence="1">
    <location>
        <begin position="114"/>
        <end position="135"/>
    </location>
</feature>
<keyword evidence="3" id="KW-1185">Reference proteome</keyword>
<gene>
    <name evidence="2" type="ORF">CCS41_05040</name>
</gene>
<organism evidence="2 3">
    <name type="scientific">Candidatus Fukatsuia symbiotica</name>
    <dbReference type="NCBI Taxonomy" id="1878942"/>
    <lineage>
        <taxon>Bacteria</taxon>
        <taxon>Pseudomonadati</taxon>
        <taxon>Pseudomonadota</taxon>
        <taxon>Gammaproteobacteria</taxon>
        <taxon>Enterobacterales</taxon>
        <taxon>Yersiniaceae</taxon>
        <taxon>Candidatus Fukatsuia</taxon>
    </lineage>
</organism>
<proteinExistence type="predicted"/>
<feature type="transmembrane region" description="Helical" evidence="1">
    <location>
        <begin position="222"/>
        <end position="243"/>
    </location>
</feature>
<reference evidence="2 3" key="1">
    <citation type="submission" date="2017-05" db="EMBL/GenBank/DDBJ databases">
        <title>Genome sequence of Candidatus Fukatsuia symbiotica and Candidatus Hamiltonella defensa from Acyrthosiphon pisum strain 5D.</title>
        <authorList>
            <person name="Patel V.A."/>
            <person name="Chevignon G."/>
            <person name="Russell J.A."/>
            <person name="Oliver K.M."/>
        </authorList>
    </citation>
    <scope>NUCLEOTIDE SEQUENCE [LARGE SCALE GENOMIC DNA]</scope>
    <source>
        <strain evidence="2 3">5D</strain>
    </source>
</reference>
<evidence type="ECO:0000256" key="1">
    <source>
        <dbReference type="SAM" id="Phobius"/>
    </source>
</evidence>
<keyword evidence="1" id="KW-0812">Transmembrane</keyword>
<feature type="transmembrane region" description="Helical" evidence="1">
    <location>
        <begin position="198"/>
        <end position="216"/>
    </location>
</feature>
<evidence type="ECO:0000313" key="3">
    <source>
        <dbReference type="Proteomes" id="UP000261875"/>
    </source>
</evidence>